<sequence length="181" mass="18352">MIDPTDPGTIKLDISRNGTGTGPMRTADTSSDDLRVLDTLPTSRDTRLAGEADGLSETVDPDSLRVLGKVGSATYAAGSSLDGGVALVAVLPGGVSAVAVATPEQFAAQGLGISVSTPAVDAARVYLIPDFAAAGDRGSVEKVGTNLVVEAPKEQSRRAAETCISLGDEFALLRVPDAGLE</sequence>
<gene>
    <name evidence="2" type="ORF">AYL44_11565</name>
</gene>
<dbReference type="EMBL" id="LSTV01000004">
    <property type="protein sequence ID" value="OAH49486.1"/>
    <property type="molecule type" value="Genomic_DNA"/>
</dbReference>
<protein>
    <submittedName>
        <fullName evidence="2">Uncharacterized protein</fullName>
    </submittedName>
</protein>
<dbReference type="RefSeq" id="WP_064003439.1">
    <property type="nucleotide sequence ID" value="NZ_LSTV01000004.1"/>
</dbReference>
<name>A0A177K8W7_9MICO</name>
<dbReference type="Proteomes" id="UP000076998">
    <property type="component" value="Unassembled WGS sequence"/>
</dbReference>
<reference evidence="2 3" key="1">
    <citation type="submission" date="2016-02" db="EMBL/GenBank/DDBJ databases">
        <authorList>
            <person name="Wen L."/>
            <person name="He K."/>
            <person name="Yang H."/>
        </authorList>
    </citation>
    <scope>NUCLEOTIDE SEQUENCE [LARGE SCALE GENOMIC DNA]</scope>
    <source>
        <strain evidence="2 3">CD11_3</strain>
    </source>
</reference>
<evidence type="ECO:0000256" key="1">
    <source>
        <dbReference type="SAM" id="MobiDB-lite"/>
    </source>
</evidence>
<organism evidence="2 3">
    <name type="scientific">Microbacterium oleivorans</name>
    <dbReference type="NCBI Taxonomy" id="273677"/>
    <lineage>
        <taxon>Bacteria</taxon>
        <taxon>Bacillati</taxon>
        <taxon>Actinomycetota</taxon>
        <taxon>Actinomycetes</taxon>
        <taxon>Micrococcales</taxon>
        <taxon>Microbacteriaceae</taxon>
        <taxon>Microbacterium</taxon>
    </lineage>
</organism>
<evidence type="ECO:0000313" key="2">
    <source>
        <dbReference type="EMBL" id="OAH49486.1"/>
    </source>
</evidence>
<dbReference type="AlphaFoldDB" id="A0A177K8W7"/>
<feature type="region of interest" description="Disordered" evidence="1">
    <location>
        <begin position="1"/>
        <end position="31"/>
    </location>
</feature>
<accession>A0A177K8W7</accession>
<proteinExistence type="predicted"/>
<evidence type="ECO:0000313" key="3">
    <source>
        <dbReference type="Proteomes" id="UP000076998"/>
    </source>
</evidence>
<comment type="caution">
    <text evidence="2">The sequence shown here is derived from an EMBL/GenBank/DDBJ whole genome shotgun (WGS) entry which is preliminary data.</text>
</comment>